<name>A0AAU7U425_9GAMM</name>
<keyword evidence="1" id="KW-0614">Plasmid</keyword>
<dbReference type="EMBL" id="CP158294">
    <property type="protein sequence ID" value="XBV47526.1"/>
    <property type="molecule type" value="Genomic_DNA"/>
</dbReference>
<reference evidence="1" key="1">
    <citation type="submission" date="2024-06" db="EMBL/GenBank/DDBJ databases">
        <title>Multiomics insights into the TNT degradation mechanism by Pantoea sp. BJ2 isolated from an ammunition destruction site.</title>
        <authorList>
            <person name="Luo J."/>
        </authorList>
    </citation>
    <scope>NUCLEOTIDE SEQUENCE</scope>
    <source>
        <strain evidence="1">BJ2</strain>
        <plasmid evidence="1">plasmindB</plasmid>
    </source>
</reference>
<dbReference type="Pfam" id="PF09482">
    <property type="entry name" value="OrgA_MxiK"/>
    <property type="match status" value="1"/>
</dbReference>
<evidence type="ECO:0000313" key="1">
    <source>
        <dbReference type="EMBL" id="XBV47526.1"/>
    </source>
</evidence>
<proteinExistence type="predicted"/>
<accession>A0AAU7U425</accession>
<organism evidence="1">
    <name type="scientific">Pantoea sp. BJ2</name>
    <dbReference type="NCBI Taxonomy" id="3141322"/>
    <lineage>
        <taxon>Bacteria</taxon>
        <taxon>Pseudomonadati</taxon>
        <taxon>Pseudomonadota</taxon>
        <taxon>Gammaproteobacteria</taxon>
        <taxon>Enterobacterales</taxon>
        <taxon>Erwiniaceae</taxon>
        <taxon>Pantoea</taxon>
    </lineage>
</organism>
<dbReference type="InterPro" id="IPR013388">
    <property type="entry name" value="T3SS_OrgA/MxiK"/>
</dbReference>
<gene>
    <name evidence="1" type="ORF">AAF463_24705</name>
</gene>
<dbReference type="RefSeq" id="WP_350262567.1">
    <property type="nucleotide sequence ID" value="NZ_CP158294.1"/>
</dbReference>
<sequence>MMLSTAEQISYDPLSWMHIAYTGEKAIHETGVVRSILNKAINQQYAFLPITDDVMNDARSYYACENWHYLPEAARCIAAYLYRGELCRSGSSVSLEPVEQDFMNSNLRYPVMCKTGVGRTGDMSVLSRAVGLNLCKHFPPVLAQRVPYLFQPGTITFESVLLPDLLLLRLAIQHVRNYRKHTQAAGH</sequence>
<geneLocation type="plasmid" evidence="1">
    <name>plasmindB</name>
</geneLocation>
<dbReference type="AlphaFoldDB" id="A0AAU7U425"/>
<protein>
    <submittedName>
        <fullName evidence="1">Uncharacterized protein</fullName>
    </submittedName>
</protein>